<dbReference type="EMBL" id="CAEZSE010000200">
    <property type="protein sequence ID" value="CAB4543130.1"/>
    <property type="molecule type" value="Genomic_DNA"/>
</dbReference>
<dbReference type="Gene3D" id="3.30.540.10">
    <property type="entry name" value="Fructose-1,6-Bisphosphatase, subunit A, domain 1"/>
    <property type="match status" value="1"/>
</dbReference>
<dbReference type="GO" id="GO:0046872">
    <property type="term" value="F:metal ion binding"/>
    <property type="evidence" value="ECO:0007669"/>
    <property type="project" value="UniProtKB-KW"/>
</dbReference>
<dbReference type="Gene3D" id="3.40.190.80">
    <property type="match status" value="1"/>
</dbReference>
<dbReference type="Pfam" id="PF00459">
    <property type="entry name" value="Inositol_P"/>
    <property type="match status" value="1"/>
</dbReference>
<proteinExistence type="predicted"/>
<evidence type="ECO:0000313" key="4">
    <source>
        <dbReference type="EMBL" id="CAB4543130.1"/>
    </source>
</evidence>
<gene>
    <name evidence="4" type="ORF">UFOPK1353_01047</name>
</gene>
<dbReference type="InterPro" id="IPR000760">
    <property type="entry name" value="Inositol_monophosphatase-like"/>
</dbReference>
<dbReference type="PROSITE" id="PS00630">
    <property type="entry name" value="IMP_2"/>
    <property type="match status" value="1"/>
</dbReference>
<organism evidence="4">
    <name type="scientific">freshwater metagenome</name>
    <dbReference type="NCBI Taxonomy" id="449393"/>
    <lineage>
        <taxon>unclassified sequences</taxon>
        <taxon>metagenomes</taxon>
        <taxon>ecological metagenomes</taxon>
    </lineage>
</organism>
<dbReference type="AlphaFoldDB" id="A0A6J6BVC4"/>
<dbReference type="GO" id="GO:0007165">
    <property type="term" value="P:signal transduction"/>
    <property type="evidence" value="ECO:0007669"/>
    <property type="project" value="TreeGrafter"/>
</dbReference>
<evidence type="ECO:0000256" key="1">
    <source>
        <dbReference type="ARBA" id="ARBA00022723"/>
    </source>
</evidence>
<dbReference type="InterPro" id="IPR020583">
    <property type="entry name" value="Inositol_monoP_metal-BS"/>
</dbReference>
<dbReference type="PANTHER" id="PTHR20854">
    <property type="entry name" value="INOSITOL MONOPHOSPHATASE"/>
    <property type="match status" value="1"/>
</dbReference>
<keyword evidence="3" id="KW-0460">Magnesium</keyword>
<keyword evidence="2" id="KW-0378">Hydrolase</keyword>
<dbReference type="SUPFAM" id="SSF56655">
    <property type="entry name" value="Carbohydrate phosphatase"/>
    <property type="match status" value="1"/>
</dbReference>
<dbReference type="PANTHER" id="PTHR20854:SF4">
    <property type="entry name" value="INOSITOL-1-MONOPHOSPHATASE-RELATED"/>
    <property type="match status" value="1"/>
</dbReference>
<dbReference type="PROSITE" id="PS00629">
    <property type="entry name" value="IMP_1"/>
    <property type="match status" value="1"/>
</dbReference>
<protein>
    <submittedName>
        <fullName evidence="4">Unannotated protein</fullName>
    </submittedName>
</protein>
<reference evidence="4" key="1">
    <citation type="submission" date="2020-05" db="EMBL/GenBank/DDBJ databases">
        <authorList>
            <person name="Chiriac C."/>
            <person name="Salcher M."/>
            <person name="Ghai R."/>
            <person name="Kavagutti S V."/>
        </authorList>
    </citation>
    <scope>NUCLEOTIDE SEQUENCE</scope>
</reference>
<evidence type="ECO:0000256" key="3">
    <source>
        <dbReference type="ARBA" id="ARBA00022842"/>
    </source>
</evidence>
<accession>A0A6J6BVC4</accession>
<sequence>MSEDTTTYLSITDLTVNDIQGLVIATTELVRNVGKKFIRANSQEAKEVVDLQVGGREIKLAADKILEKQLIKGLKSFGFPILSEETGFIDSGKFRNLLWVIDPLDGSYNFSRGLGPSMISLALWQGNEPVLGVLFNLVTKQLTFGGPKIGAYVEKVAVHVSDREERGQATLCTGFPSRFPIDDPRAVEAFATTMRSFGKIRMIGAAAASLWLVATGAADVYAEHNIMFWDVAAGLAIVNGAGGTFEIEGVNLPERVFSEPCTVVASNGKFDASVSMFDAVRGL</sequence>
<dbReference type="GO" id="GO:0006020">
    <property type="term" value="P:inositol metabolic process"/>
    <property type="evidence" value="ECO:0007669"/>
    <property type="project" value="TreeGrafter"/>
</dbReference>
<name>A0A6J6BVC4_9ZZZZ</name>
<dbReference type="InterPro" id="IPR020550">
    <property type="entry name" value="Inositol_monophosphatase_CS"/>
</dbReference>
<keyword evidence="1" id="KW-0479">Metal-binding</keyword>
<dbReference type="GO" id="GO:0008934">
    <property type="term" value="F:inositol monophosphate 1-phosphatase activity"/>
    <property type="evidence" value="ECO:0007669"/>
    <property type="project" value="TreeGrafter"/>
</dbReference>
<dbReference type="GO" id="GO:0046854">
    <property type="term" value="P:phosphatidylinositol phosphate biosynthetic process"/>
    <property type="evidence" value="ECO:0007669"/>
    <property type="project" value="InterPro"/>
</dbReference>
<dbReference type="PRINTS" id="PR00377">
    <property type="entry name" value="IMPHPHTASES"/>
</dbReference>
<evidence type="ECO:0000256" key="2">
    <source>
        <dbReference type="ARBA" id="ARBA00022801"/>
    </source>
</evidence>